<evidence type="ECO:0000256" key="2">
    <source>
        <dbReference type="ARBA" id="ARBA00022448"/>
    </source>
</evidence>
<dbReference type="SMART" id="SM00382">
    <property type="entry name" value="AAA"/>
    <property type="match status" value="1"/>
</dbReference>
<evidence type="ECO:0000313" key="6">
    <source>
        <dbReference type="EMBL" id="UOQ59066.1"/>
    </source>
</evidence>
<evidence type="ECO:0000256" key="1">
    <source>
        <dbReference type="ARBA" id="ARBA00005417"/>
    </source>
</evidence>
<dbReference type="PROSITE" id="PS50893">
    <property type="entry name" value="ABC_TRANSPORTER_2"/>
    <property type="match status" value="1"/>
</dbReference>
<name>A0ABY4FS06_9MICO</name>
<dbReference type="SUPFAM" id="SSF52540">
    <property type="entry name" value="P-loop containing nucleoside triphosphate hydrolases"/>
    <property type="match status" value="1"/>
</dbReference>
<accession>A0ABY4FS06</accession>
<dbReference type="PANTHER" id="PTHR43776">
    <property type="entry name" value="TRANSPORT ATP-BINDING PROTEIN"/>
    <property type="match status" value="1"/>
</dbReference>
<dbReference type="PANTHER" id="PTHR43776:SF7">
    <property type="entry name" value="D,D-DIPEPTIDE TRANSPORT ATP-BINDING PROTEIN DDPF-RELATED"/>
    <property type="match status" value="1"/>
</dbReference>
<evidence type="ECO:0000259" key="5">
    <source>
        <dbReference type="PROSITE" id="PS50893"/>
    </source>
</evidence>
<dbReference type="Gene3D" id="3.40.50.300">
    <property type="entry name" value="P-loop containing nucleotide triphosphate hydrolases"/>
    <property type="match status" value="1"/>
</dbReference>
<dbReference type="PROSITE" id="PS00211">
    <property type="entry name" value="ABC_TRANSPORTER_1"/>
    <property type="match status" value="1"/>
</dbReference>
<sequence length="279" mass="29671">MTTAHDRVPTSPGAPEQPSRLSVANLEVVLGRGTRATRVLHGISFDIAAGTTVGLVGESGSGKSTIAKTIVGIHHPSAGEIRFDGASIVGARGRDRAALRRKIQLIPQDPYSSLDPRRTIGQTLAEALDPSGASIRRHRDRIDELLRLVALDPSVAGRYPREFSGGQRQRIAIARALAVEPELIIADEITSALDLSTQAEILELFERLRTELSLTVLFVSHNLAVVRQVSDDVIVLLHGDIVEAGTAEQVLTAPEDPYTQRLLASVPGAPGFALDGAGA</sequence>
<evidence type="ECO:0000256" key="3">
    <source>
        <dbReference type="ARBA" id="ARBA00022741"/>
    </source>
</evidence>
<dbReference type="CDD" id="cd03257">
    <property type="entry name" value="ABC_NikE_OppD_transporters"/>
    <property type="match status" value="1"/>
</dbReference>
<organism evidence="6 7">
    <name type="scientific">Leucobacter rhizosphaerae</name>
    <dbReference type="NCBI Taxonomy" id="2932245"/>
    <lineage>
        <taxon>Bacteria</taxon>
        <taxon>Bacillati</taxon>
        <taxon>Actinomycetota</taxon>
        <taxon>Actinomycetes</taxon>
        <taxon>Micrococcales</taxon>
        <taxon>Microbacteriaceae</taxon>
        <taxon>Leucobacter</taxon>
    </lineage>
</organism>
<dbReference type="InterPro" id="IPR017871">
    <property type="entry name" value="ABC_transporter-like_CS"/>
</dbReference>
<evidence type="ECO:0000256" key="4">
    <source>
        <dbReference type="ARBA" id="ARBA00022840"/>
    </source>
</evidence>
<comment type="similarity">
    <text evidence="1">Belongs to the ABC transporter superfamily.</text>
</comment>
<reference evidence="6 7" key="1">
    <citation type="submission" date="2022-04" db="EMBL/GenBank/DDBJ databases">
        <title>Leucobacter sp. isolated from rhizosphere of onion.</title>
        <authorList>
            <person name="Won M."/>
            <person name="Lee C.-M."/>
            <person name="Woen H.-Y."/>
            <person name="Kwon S.-W."/>
        </authorList>
    </citation>
    <scope>NUCLEOTIDE SEQUENCE [LARGE SCALE GENOMIC DNA]</scope>
    <source>
        <strain evidence="6 7">H25R-14</strain>
    </source>
</reference>
<dbReference type="RefSeq" id="WP_244683886.1">
    <property type="nucleotide sequence ID" value="NZ_CP095043.1"/>
</dbReference>
<keyword evidence="7" id="KW-1185">Reference proteome</keyword>
<dbReference type="EMBL" id="CP095043">
    <property type="protein sequence ID" value="UOQ59066.1"/>
    <property type="molecule type" value="Genomic_DNA"/>
</dbReference>
<dbReference type="InterPro" id="IPR027417">
    <property type="entry name" value="P-loop_NTPase"/>
</dbReference>
<keyword evidence="3" id="KW-0547">Nucleotide-binding</keyword>
<protein>
    <submittedName>
        <fullName evidence="6">ATP-binding cassette domain-containing protein</fullName>
    </submittedName>
</protein>
<dbReference type="InterPro" id="IPR003593">
    <property type="entry name" value="AAA+_ATPase"/>
</dbReference>
<dbReference type="InterPro" id="IPR003439">
    <property type="entry name" value="ABC_transporter-like_ATP-bd"/>
</dbReference>
<proteinExistence type="inferred from homology"/>
<dbReference type="GO" id="GO:0005524">
    <property type="term" value="F:ATP binding"/>
    <property type="evidence" value="ECO:0007669"/>
    <property type="project" value="UniProtKB-KW"/>
</dbReference>
<dbReference type="Proteomes" id="UP000831775">
    <property type="component" value="Chromosome"/>
</dbReference>
<keyword evidence="2" id="KW-0813">Transport</keyword>
<keyword evidence="4 6" id="KW-0067">ATP-binding</keyword>
<evidence type="ECO:0000313" key="7">
    <source>
        <dbReference type="Proteomes" id="UP000831775"/>
    </source>
</evidence>
<dbReference type="InterPro" id="IPR050319">
    <property type="entry name" value="ABC_transp_ATP-bind"/>
</dbReference>
<dbReference type="Pfam" id="PF00005">
    <property type="entry name" value="ABC_tran"/>
    <property type="match status" value="1"/>
</dbReference>
<feature type="domain" description="ABC transporter" evidence="5">
    <location>
        <begin position="21"/>
        <end position="263"/>
    </location>
</feature>
<gene>
    <name evidence="6" type="ORF">MUN76_08320</name>
</gene>